<keyword evidence="2" id="KW-1185">Reference proteome</keyword>
<dbReference type="Proteomes" id="UP001497516">
    <property type="component" value="Chromosome 8"/>
</dbReference>
<organism evidence="1 2">
    <name type="scientific">Linum trigynum</name>
    <dbReference type="NCBI Taxonomy" id="586398"/>
    <lineage>
        <taxon>Eukaryota</taxon>
        <taxon>Viridiplantae</taxon>
        <taxon>Streptophyta</taxon>
        <taxon>Embryophyta</taxon>
        <taxon>Tracheophyta</taxon>
        <taxon>Spermatophyta</taxon>
        <taxon>Magnoliopsida</taxon>
        <taxon>eudicotyledons</taxon>
        <taxon>Gunneridae</taxon>
        <taxon>Pentapetalae</taxon>
        <taxon>rosids</taxon>
        <taxon>fabids</taxon>
        <taxon>Malpighiales</taxon>
        <taxon>Linaceae</taxon>
        <taxon>Linum</taxon>
    </lineage>
</organism>
<accession>A0AAV2G977</accession>
<gene>
    <name evidence="1" type="ORF">LTRI10_LOCUS46925</name>
</gene>
<proteinExistence type="predicted"/>
<protein>
    <submittedName>
        <fullName evidence="1">Uncharacterized protein</fullName>
    </submittedName>
</protein>
<dbReference type="EMBL" id="OZ034821">
    <property type="protein sequence ID" value="CAL1407246.1"/>
    <property type="molecule type" value="Genomic_DNA"/>
</dbReference>
<dbReference type="AlphaFoldDB" id="A0AAV2G977"/>
<sequence length="110" mass="12094">MSVGGVMYEKVVINDDDAVTMMLQFLADNWMRLAKVYVETEAVIENHSNQYSYDDGFAGGYRWGGSSSNYGGGSFAGGVPWEEYMQHVEPAHSLSLRAFNGLLGGQSRLT</sequence>
<name>A0AAV2G977_9ROSI</name>
<evidence type="ECO:0000313" key="1">
    <source>
        <dbReference type="EMBL" id="CAL1407246.1"/>
    </source>
</evidence>
<evidence type="ECO:0000313" key="2">
    <source>
        <dbReference type="Proteomes" id="UP001497516"/>
    </source>
</evidence>
<reference evidence="1 2" key="1">
    <citation type="submission" date="2024-04" db="EMBL/GenBank/DDBJ databases">
        <authorList>
            <person name="Fracassetti M."/>
        </authorList>
    </citation>
    <scope>NUCLEOTIDE SEQUENCE [LARGE SCALE GENOMIC DNA]</scope>
</reference>